<dbReference type="Proteomes" id="UP000324585">
    <property type="component" value="Unassembled WGS sequence"/>
</dbReference>
<feature type="compositionally biased region" description="Acidic residues" evidence="6">
    <location>
        <begin position="160"/>
        <end position="187"/>
    </location>
</feature>
<evidence type="ECO:0000256" key="5">
    <source>
        <dbReference type="ARBA" id="ARBA00023242"/>
    </source>
</evidence>
<comment type="similarity">
    <text evidence="2">Belongs to the TAF11 family.</text>
</comment>
<dbReference type="InterPro" id="IPR009072">
    <property type="entry name" value="Histone-fold"/>
</dbReference>
<keyword evidence="5" id="KW-0539">Nucleus</keyword>
<reference evidence="9" key="1">
    <citation type="journal article" date="2019" name="Nat. Commun.">
        <title>Expansion of phycobilisome linker gene families in mesophilic red algae.</title>
        <authorList>
            <person name="Lee J."/>
            <person name="Kim D."/>
            <person name="Bhattacharya D."/>
            <person name="Yoon H.S."/>
        </authorList>
    </citation>
    <scope>NUCLEOTIDE SEQUENCE [LARGE SCALE GENOMIC DNA]</scope>
    <source>
        <strain evidence="9">CCMP 1328</strain>
    </source>
</reference>
<organism evidence="8 9">
    <name type="scientific">Porphyridium purpureum</name>
    <name type="common">Red alga</name>
    <name type="synonym">Porphyridium cruentum</name>
    <dbReference type="NCBI Taxonomy" id="35688"/>
    <lineage>
        <taxon>Eukaryota</taxon>
        <taxon>Rhodophyta</taxon>
        <taxon>Bangiophyceae</taxon>
        <taxon>Porphyridiales</taxon>
        <taxon>Porphyridiaceae</taxon>
        <taxon>Porphyridium</taxon>
    </lineage>
</organism>
<dbReference type="GO" id="GO:0016251">
    <property type="term" value="F:RNA polymerase II general transcription initiation factor activity"/>
    <property type="evidence" value="ECO:0007669"/>
    <property type="project" value="TreeGrafter"/>
</dbReference>
<keyword evidence="3" id="KW-0805">Transcription regulation</keyword>
<keyword evidence="8" id="KW-0648">Protein biosynthesis</keyword>
<proteinExistence type="inferred from homology"/>
<dbReference type="SUPFAM" id="SSF47113">
    <property type="entry name" value="Histone-fold"/>
    <property type="match status" value="1"/>
</dbReference>
<dbReference type="EMBL" id="VRMN01000003">
    <property type="protein sequence ID" value="KAA8495384.1"/>
    <property type="molecule type" value="Genomic_DNA"/>
</dbReference>
<feature type="compositionally biased region" description="Basic and acidic residues" evidence="6">
    <location>
        <begin position="10"/>
        <end position="36"/>
    </location>
</feature>
<protein>
    <submittedName>
        <fullName evidence="8">Transcription initiation factor TFIID subunit 11</fullName>
    </submittedName>
</protein>
<name>A0A5J4YXJ2_PORPP</name>
<dbReference type="OrthoDB" id="28335at2759"/>
<evidence type="ECO:0000259" key="7">
    <source>
        <dbReference type="Pfam" id="PF04719"/>
    </source>
</evidence>
<keyword evidence="4" id="KW-0804">Transcription</keyword>
<evidence type="ECO:0000256" key="3">
    <source>
        <dbReference type="ARBA" id="ARBA00023015"/>
    </source>
</evidence>
<feature type="compositionally biased region" description="Acidic residues" evidence="6">
    <location>
        <begin position="249"/>
        <end position="261"/>
    </location>
</feature>
<dbReference type="GO" id="GO:0003743">
    <property type="term" value="F:translation initiation factor activity"/>
    <property type="evidence" value="ECO:0007669"/>
    <property type="project" value="UniProtKB-KW"/>
</dbReference>
<gene>
    <name evidence="8" type="ORF">FVE85_1539</name>
</gene>
<dbReference type="GO" id="GO:0005669">
    <property type="term" value="C:transcription factor TFIID complex"/>
    <property type="evidence" value="ECO:0007669"/>
    <property type="project" value="InterPro"/>
</dbReference>
<dbReference type="GO" id="GO:0046982">
    <property type="term" value="F:protein heterodimerization activity"/>
    <property type="evidence" value="ECO:0007669"/>
    <property type="project" value="InterPro"/>
</dbReference>
<feature type="compositionally biased region" description="Basic and acidic residues" evidence="6">
    <location>
        <begin position="229"/>
        <end position="239"/>
    </location>
</feature>
<comment type="subcellular location">
    <subcellularLocation>
        <location evidence="1">Nucleus</location>
    </subcellularLocation>
</comment>
<sequence>MASDARKRKADALGEEAHHAEPEPGKVSGLEHKDMVEQGEGPGQERDESSLSDFPPTGTASSPPVKRRTRPSELNEGRATSHVNQLVQQKGDVEGGGAEEGRDGDRGSRELQAQPQDDEYFARAGDNLISEYFEAAGDEEDATARGEEAIQDIYGVVMEQDNESEEEEDEQRDADDSEGEDEEENEEPLGGMEAAVDGPGFSFADGEEDEEEDDGEELDTDLLLDDQNELEKMDSEVLHGADWWQEGDSASDDDQEIEMEDPPGANIEDPKKDDFNVDRIREREFELVEKLSDEQMQRYEAMRRSDLKKEKIKKLLIAINPAFGTMAPKDPYVLAIKGLGKVFVGDVVETALKVRDARGEQGPLQPKHLREAYRRLQADIQNPVRHKCLHEFL</sequence>
<dbReference type="PANTHER" id="PTHR13218">
    <property type="entry name" value="TRANSCRIPTION INITIATION FACTOR TFIID SUBUNIT 11-RELATED"/>
    <property type="match status" value="1"/>
</dbReference>
<dbReference type="Gene3D" id="1.10.20.10">
    <property type="entry name" value="Histone, subunit A"/>
    <property type="match status" value="1"/>
</dbReference>
<evidence type="ECO:0000313" key="8">
    <source>
        <dbReference type="EMBL" id="KAA8495384.1"/>
    </source>
</evidence>
<feature type="compositionally biased region" description="Basic and acidic residues" evidence="6">
    <location>
        <begin position="99"/>
        <end position="109"/>
    </location>
</feature>
<evidence type="ECO:0000256" key="6">
    <source>
        <dbReference type="SAM" id="MobiDB-lite"/>
    </source>
</evidence>
<dbReference type="InterPro" id="IPR006809">
    <property type="entry name" value="TAFII28_dom"/>
</dbReference>
<dbReference type="Pfam" id="PF04719">
    <property type="entry name" value="TAFII28"/>
    <property type="match status" value="1"/>
</dbReference>
<comment type="caution">
    <text evidence="8">The sequence shown here is derived from an EMBL/GenBank/DDBJ whole genome shotgun (WGS) entry which is preliminary data.</text>
</comment>
<evidence type="ECO:0000256" key="1">
    <source>
        <dbReference type="ARBA" id="ARBA00004123"/>
    </source>
</evidence>
<dbReference type="AlphaFoldDB" id="A0A5J4YXJ2"/>
<dbReference type="CDD" id="cd08048">
    <property type="entry name" value="HFD_TAF11"/>
    <property type="match status" value="1"/>
</dbReference>
<keyword evidence="8" id="KW-0396">Initiation factor</keyword>
<evidence type="ECO:0000256" key="4">
    <source>
        <dbReference type="ARBA" id="ARBA00023163"/>
    </source>
</evidence>
<dbReference type="GO" id="GO:0051123">
    <property type="term" value="P:RNA polymerase II preinitiation complex assembly"/>
    <property type="evidence" value="ECO:0007669"/>
    <property type="project" value="InterPro"/>
</dbReference>
<feature type="compositionally biased region" description="Acidic residues" evidence="6">
    <location>
        <begin position="205"/>
        <end position="228"/>
    </location>
</feature>
<evidence type="ECO:0000256" key="2">
    <source>
        <dbReference type="ARBA" id="ARBA00009788"/>
    </source>
</evidence>
<keyword evidence="9" id="KW-1185">Reference proteome</keyword>
<dbReference type="InterPro" id="IPR045127">
    <property type="entry name" value="TAF11-like"/>
</dbReference>
<dbReference type="PANTHER" id="PTHR13218:SF8">
    <property type="entry name" value="TRANSCRIPTION INITIATION FACTOR TFIID SUBUNIT 11"/>
    <property type="match status" value="1"/>
</dbReference>
<feature type="domain" description="TAFII28-like protein" evidence="7">
    <location>
        <begin position="287"/>
        <end position="375"/>
    </location>
</feature>
<evidence type="ECO:0000313" key="9">
    <source>
        <dbReference type="Proteomes" id="UP000324585"/>
    </source>
</evidence>
<accession>A0A5J4YXJ2</accession>
<feature type="region of interest" description="Disordered" evidence="6">
    <location>
        <begin position="1"/>
        <end position="272"/>
    </location>
</feature>